<evidence type="ECO:0000256" key="4">
    <source>
        <dbReference type="ARBA" id="ARBA00022832"/>
    </source>
</evidence>
<reference evidence="11" key="1">
    <citation type="submission" date="2017-04" db="EMBL/GenBank/DDBJ databases">
        <authorList>
            <person name="Varghese N."/>
            <person name="Submissions S."/>
        </authorList>
    </citation>
    <scope>NUCLEOTIDE SEQUENCE [LARGE SCALE GENOMIC DNA]</scope>
    <source>
        <strain evidence="11">DSM 16512</strain>
    </source>
</reference>
<evidence type="ECO:0000256" key="2">
    <source>
        <dbReference type="ARBA" id="ARBA00022679"/>
    </source>
</evidence>
<feature type="binding site" evidence="8">
    <location>
        <position position="5"/>
    </location>
    <ligand>
        <name>Mg(2+)</name>
        <dbReference type="ChEBI" id="CHEBI:18420"/>
    </ligand>
</feature>
<name>A0A1W1WUH8_9BACT</name>
<dbReference type="Gene3D" id="3.90.470.20">
    <property type="entry name" value="4'-phosphopantetheinyl transferase domain"/>
    <property type="match status" value="1"/>
</dbReference>
<feature type="binding site" evidence="8">
    <location>
        <position position="50"/>
    </location>
    <ligand>
        <name>Mg(2+)</name>
        <dbReference type="ChEBI" id="CHEBI:18420"/>
    </ligand>
</feature>
<keyword evidence="6 8" id="KW-0443">Lipid metabolism</keyword>
<dbReference type="GO" id="GO:0008897">
    <property type="term" value="F:holo-[acyl-carrier-protein] synthase activity"/>
    <property type="evidence" value="ECO:0007669"/>
    <property type="project" value="UniProtKB-UniRule"/>
</dbReference>
<dbReference type="Pfam" id="PF01648">
    <property type="entry name" value="ACPS"/>
    <property type="match status" value="1"/>
</dbReference>
<evidence type="ECO:0000256" key="3">
    <source>
        <dbReference type="ARBA" id="ARBA00022723"/>
    </source>
</evidence>
<keyword evidence="3 8" id="KW-0479">Metal-binding</keyword>
<comment type="similarity">
    <text evidence="8">Belongs to the P-Pant transferase superfamily. AcpS family.</text>
</comment>
<dbReference type="GO" id="GO:0000287">
    <property type="term" value="F:magnesium ion binding"/>
    <property type="evidence" value="ECO:0007669"/>
    <property type="project" value="UniProtKB-UniRule"/>
</dbReference>
<keyword evidence="5 8" id="KW-0460">Magnesium</keyword>
<evidence type="ECO:0000256" key="1">
    <source>
        <dbReference type="ARBA" id="ARBA00022516"/>
    </source>
</evidence>
<comment type="subcellular location">
    <subcellularLocation>
        <location evidence="8">Cytoplasm</location>
    </subcellularLocation>
</comment>
<keyword evidence="7 8" id="KW-0275">Fatty acid biosynthesis</keyword>
<evidence type="ECO:0000256" key="7">
    <source>
        <dbReference type="ARBA" id="ARBA00023160"/>
    </source>
</evidence>
<dbReference type="AlphaFoldDB" id="A0A1W1WUH8"/>
<dbReference type="NCBIfam" id="TIGR00516">
    <property type="entry name" value="acpS"/>
    <property type="match status" value="1"/>
</dbReference>
<dbReference type="InterPro" id="IPR004568">
    <property type="entry name" value="Ppantetheine-prot_Trfase_dom"/>
</dbReference>
<gene>
    <name evidence="8" type="primary">acpS</name>
    <name evidence="10" type="ORF">SAMN05660197_1661</name>
</gene>
<dbReference type="NCBIfam" id="TIGR00556">
    <property type="entry name" value="pantethn_trn"/>
    <property type="match status" value="1"/>
</dbReference>
<evidence type="ECO:0000313" key="10">
    <source>
        <dbReference type="EMBL" id="SMC09839.1"/>
    </source>
</evidence>
<evidence type="ECO:0000256" key="5">
    <source>
        <dbReference type="ARBA" id="ARBA00022842"/>
    </source>
</evidence>
<dbReference type="RefSeq" id="WP_084276120.1">
    <property type="nucleotide sequence ID" value="NZ_AP026671.1"/>
</dbReference>
<dbReference type="Proteomes" id="UP000192602">
    <property type="component" value="Unassembled WGS sequence"/>
</dbReference>
<keyword evidence="2 8" id="KW-0808">Transferase</keyword>
<keyword evidence="8" id="KW-0963">Cytoplasm</keyword>
<sequence length="120" mass="13033">MIGIDIVAIKRIENFIEKHGNKGLERFLLPSEISIAKKPQTVAGFWAAKEAIAKALRCGIGSELSFKDIEIYKELTGAPAFRLLHGKEEKFEIIDSSLSISHDGGFAIAAAFILTASSKS</sequence>
<comment type="cofactor">
    <cofactor evidence="8">
        <name>Mg(2+)</name>
        <dbReference type="ChEBI" id="CHEBI:18420"/>
    </cofactor>
</comment>
<keyword evidence="4 8" id="KW-0276">Fatty acid metabolism</keyword>
<proteinExistence type="inferred from homology"/>
<dbReference type="HAMAP" id="MF_00101">
    <property type="entry name" value="AcpS"/>
    <property type="match status" value="1"/>
</dbReference>
<keyword evidence="11" id="KW-1185">Reference proteome</keyword>
<accession>A0A1W1WUH8</accession>
<dbReference type="STRING" id="1069081.SAMN05660197_1661"/>
<dbReference type="InterPro" id="IPR002582">
    <property type="entry name" value="ACPS"/>
</dbReference>
<comment type="catalytic activity">
    <reaction evidence="8">
        <text>apo-[ACP] + CoA = holo-[ACP] + adenosine 3',5'-bisphosphate + H(+)</text>
        <dbReference type="Rhea" id="RHEA:12068"/>
        <dbReference type="Rhea" id="RHEA-COMP:9685"/>
        <dbReference type="Rhea" id="RHEA-COMP:9690"/>
        <dbReference type="ChEBI" id="CHEBI:15378"/>
        <dbReference type="ChEBI" id="CHEBI:29999"/>
        <dbReference type="ChEBI" id="CHEBI:57287"/>
        <dbReference type="ChEBI" id="CHEBI:58343"/>
        <dbReference type="ChEBI" id="CHEBI:64479"/>
        <dbReference type="EC" id="2.7.8.7"/>
    </reaction>
</comment>
<keyword evidence="1 8" id="KW-0444">Lipid biosynthesis</keyword>
<comment type="function">
    <text evidence="8">Transfers the 4'-phosphopantetheine moiety from coenzyme A to a Ser of acyl-carrier-protein.</text>
</comment>
<dbReference type="InterPro" id="IPR037143">
    <property type="entry name" value="4-PPantetheinyl_Trfase_dom_sf"/>
</dbReference>
<dbReference type="GO" id="GO:0006633">
    <property type="term" value="P:fatty acid biosynthetic process"/>
    <property type="evidence" value="ECO:0007669"/>
    <property type="project" value="UniProtKB-UniRule"/>
</dbReference>
<dbReference type="SUPFAM" id="SSF56214">
    <property type="entry name" value="4'-phosphopantetheinyl transferase"/>
    <property type="match status" value="1"/>
</dbReference>
<evidence type="ECO:0000259" key="9">
    <source>
        <dbReference type="Pfam" id="PF01648"/>
    </source>
</evidence>
<dbReference type="EMBL" id="FWWZ01000001">
    <property type="protein sequence ID" value="SMC09839.1"/>
    <property type="molecule type" value="Genomic_DNA"/>
</dbReference>
<dbReference type="GO" id="GO:0005737">
    <property type="term" value="C:cytoplasm"/>
    <property type="evidence" value="ECO:0007669"/>
    <property type="project" value="UniProtKB-SubCell"/>
</dbReference>
<evidence type="ECO:0000256" key="6">
    <source>
        <dbReference type="ARBA" id="ARBA00023098"/>
    </source>
</evidence>
<dbReference type="OrthoDB" id="517356at2"/>
<organism evidence="10 11">
    <name type="scientific">Nitratiruptor tergarcus DSM 16512</name>
    <dbReference type="NCBI Taxonomy" id="1069081"/>
    <lineage>
        <taxon>Bacteria</taxon>
        <taxon>Pseudomonadati</taxon>
        <taxon>Campylobacterota</taxon>
        <taxon>Epsilonproteobacteria</taxon>
        <taxon>Nautiliales</taxon>
        <taxon>Nitratiruptoraceae</taxon>
        <taxon>Nitratiruptor</taxon>
    </lineage>
</organism>
<protein>
    <recommendedName>
        <fullName evidence="8">Holo-[acyl-carrier-protein] synthase</fullName>
        <shortName evidence="8">Holo-ACP synthase</shortName>
        <ecNumber evidence="8">2.7.8.7</ecNumber>
    </recommendedName>
    <alternativeName>
        <fullName evidence="8">4'-phosphopantetheinyl transferase AcpS</fullName>
    </alternativeName>
</protein>
<dbReference type="EC" id="2.7.8.7" evidence="8"/>
<dbReference type="InterPro" id="IPR008278">
    <property type="entry name" value="4-PPantetheinyl_Trfase_dom"/>
</dbReference>
<evidence type="ECO:0000313" key="11">
    <source>
        <dbReference type="Proteomes" id="UP000192602"/>
    </source>
</evidence>
<evidence type="ECO:0000256" key="8">
    <source>
        <dbReference type="HAMAP-Rule" id="MF_00101"/>
    </source>
</evidence>
<feature type="domain" description="4'-phosphopantetheinyl transferase" evidence="9">
    <location>
        <begin position="2"/>
        <end position="109"/>
    </location>
</feature>